<name>D6U0F0_KTERA</name>
<dbReference type="eggNOG" id="COG4934">
    <property type="taxonomic scope" value="Bacteria"/>
</dbReference>
<evidence type="ECO:0000256" key="7">
    <source>
        <dbReference type="ARBA" id="ARBA00023145"/>
    </source>
</evidence>
<dbReference type="SMART" id="SM00944">
    <property type="entry name" value="Pro-kuma_activ"/>
    <property type="match status" value="1"/>
</dbReference>
<dbReference type="GO" id="GO:0004252">
    <property type="term" value="F:serine-type endopeptidase activity"/>
    <property type="evidence" value="ECO:0007669"/>
    <property type="project" value="InterPro"/>
</dbReference>
<dbReference type="STRING" id="485913.Krac_3085"/>
<feature type="compositionally biased region" description="Low complexity" evidence="8">
    <location>
        <begin position="700"/>
        <end position="718"/>
    </location>
</feature>
<dbReference type="GO" id="GO:0046872">
    <property type="term" value="F:metal ion binding"/>
    <property type="evidence" value="ECO:0007669"/>
    <property type="project" value="UniProtKB-KW"/>
</dbReference>
<evidence type="ECO:0000313" key="10">
    <source>
        <dbReference type="EMBL" id="EFH82290.1"/>
    </source>
</evidence>
<keyword evidence="2" id="KW-0645">Protease</keyword>
<dbReference type="CDD" id="cd11377">
    <property type="entry name" value="Pro-peptidase_S53"/>
    <property type="match status" value="1"/>
</dbReference>
<evidence type="ECO:0000256" key="1">
    <source>
        <dbReference type="ARBA" id="ARBA00001913"/>
    </source>
</evidence>
<dbReference type="PANTHER" id="PTHR14218:SF15">
    <property type="entry name" value="TRIPEPTIDYL-PEPTIDASE 1"/>
    <property type="match status" value="1"/>
</dbReference>
<comment type="caution">
    <text evidence="10">The sequence shown here is derived from an EMBL/GenBank/DDBJ whole genome shotgun (WGS) entry which is preliminary data.</text>
</comment>
<keyword evidence="5" id="KW-0720">Serine protease</keyword>
<feature type="compositionally biased region" description="Low complexity" evidence="8">
    <location>
        <begin position="402"/>
        <end position="413"/>
    </location>
</feature>
<dbReference type="Gene3D" id="2.60.120.260">
    <property type="entry name" value="Galactose-binding domain-like"/>
    <property type="match status" value="2"/>
</dbReference>
<dbReference type="InterPro" id="IPR015366">
    <property type="entry name" value="S53_propep"/>
</dbReference>
<dbReference type="InterPro" id="IPR030400">
    <property type="entry name" value="Sedolisin_dom"/>
</dbReference>
<evidence type="ECO:0000313" key="11">
    <source>
        <dbReference type="Proteomes" id="UP000004508"/>
    </source>
</evidence>
<keyword evidence="3" id="KW-0479">Metal-binding</keyword>
<reference evidence="10 11" key="1">
    <citation type="journal article" date="2011" name="Stand. Genomic Sci.">
        <title>Non-contiguous finished genome sequence and contextual data of the filamentous soil bacterium Ktedonobacter racemifer type strain (SOSP1-21).</title>
        <authorList>
            <person name="Chang Y.J."/>
            <person name="Land M."/>
            <person name="Hauser L."/>
            <person name="Chertkov O."/>
            <person name="Del Rio T.G."/>
            <person name="Nolan M."/>
            <person name="Copeland A."/>
            <person name="Tice H."/>
            <person name="Cheng J.F."/>
            <person name="Lucas S."/>
            <person name="Han C."/>
            <person name="Goodwin L."/>
            <person name="Pitluck S."/>
            <person name="Ivanova N."/>
            <person name="Ovchinikova G."/>
            <person name="Pati A."/>
            <person name="Chen A."/>
            <person name="Palaniappan K."/>
            <person name="Mavromatis K."/>
            <person name="Liolios K."/>
            <person name="Brettin T."/>
            <person name="Fiebig A."/>
            <person name="Rohde M."/>
            <person name="Abt B."/>
            <person name="Goker M."/>
            <person name="Detter J.C."/>
            <person name="Woyke T."/>
            <person name="Bristow J."/>
            <person name="Eisen J.A."/>
            <person name="Markowitz V."/>
            <person name="Hugenholtz P."/>
            <person name="Kyrpides N.C."/>
            <person name="Klenk H.P."/>
            <person name="Lapidus A."/>
        </authorList>
    </citation>
    <scope>NUCLEOTIDE SEQUENCE [LARGE SCALE GENOMIC DNA]</scope>
    <source>
        <strain evidence="11">DSM 44963</strain>
    </source>
</reference>
<dbReference type="Gene3D" id="3.40.50.200">
    <property type="entry name" value="Peptidase S8/S53 domain"/>
    <property type="match status" value="1"/>
</dbReference>
<dbReference type="Proteomes" id="UP000004508">
    <property type="component" value="Unassembled WGS sequence"/>
</dbReference>
<feature type="compositionally biased region" description="Low complexity" evidence="8">
    <location>
        <begin position="859"/>
        <end position="873"/>
    </location>
</feature>
<dbReference type="PROSITE" id="PS00138">
    <property type="entry name" value="SUBTILASE_SER"/>
    <property type="match status" value="1"/>
</dbReference>
<dbReference type="PROSITE" id="PS51695">
    <property type="entry name" value="SEDOLISIN"/>
    <property type="match status" value="1"/>
</dbReference>
<dbReference type="InterPro" id="IPR036852">
    <property type="entry name" value="Peptidase_S8/S53_dom_sf"/>
</dbReference>
<organism evidence="10 11">
    <name type="scientific">Ktedonobacter racemifer DSM 44963</name>
    <dbReference type="NCBI Taxonomy" id="485913"/>
    <lineage>
        <taxon>Bacteria</taxon>
        <taxon>Bacillati</taxon>
        <taxon>Chloroflexota</taxon>
        <taxon>Ktedonobacteria</taxon>
        <taxon>Ktedonobacterales</taxon>
        <taxon>Ktedonobacteraceae</taxon>
        <taxon>Ktedonobacter</taxon>
    </lineage>
</organism>
<protein>
    <submittedName>
        <fullName evidence="10">Peptidase S53 propeptide</fullName>
    </submittedName>
</protein>
<sequence length="975" mass="99297">MKNIFLRLSPRRWAIFVLATITMIVPAFLLHSTAVQAAPPSGRSIISGHLVPALQHHSPLHTSSANRQLQLSIALNLRNKATLEALVRAQSDPHSSLYHQYLTPQQFATQFSPTEASVRSVVSYLHSQGLQVSSVASNRLLIDASGSISAVERAFNITIADYALNGSTVYAPTSEPSVPANLSGLVLNISGLDNVAHYHPATRLAPAAGPGGGYTPTDLRTAYDMNSLISSANGSGQTVAIFELDGYNASDVNTYLSQYSLGSAKYSNVLVDGATNTAGAGAIEVELDMEVVSAIAPGATQKIYIGPNSTTGVNDTYNKIVTDNVAKVTSTSWGLCEASSGTSELSALDNIFLQGSSQGQSFFAASGDSGAYDCNNTSLAVDSPADDPHVVGVGGTNLQLGSGSSYGSESAWSNPSDTQRSPKGAGGGGGYSTYFSKPSYQSGTGVDSNSMRHVPDVSADADPASGYSVYCTVSASGCSSGSAGWIAVGGTSAAAPLWAGVAADVNSYLAGQGKSTLGNVNAELYTLFNTSQTYTAYHDVTSGNNLFYNAGTGYDLATGIGTPDVWNFARDAAGTTGGTNDFSISANPTSLSIAQGGNGTSTISTAVTTGSAGTVSLSASVSPAGPTASLSPTSVTAGGSSTLTVSVGSSVAAGTYTVTVTGTEGSATHTASVTVTVTTSGGGGGITNGGFETGSLSGWTTAGTTSTSTTAHSGSYSGEAGSTSPTNGDSSISQTFTVPSGSGTLSFWYRVTCPDTVTYDWATATLKDNTSNTTSTILAKTCTNNSTWVQVSAGVTSGHSYTLTLTSHDDNYAGDATYTLFDDVALSAAATNPVTNPGFETGSFSGWTTAGTTSISSTAHSGSYSGEAGGSSATNGDSSISQTFTVPSGSGTLSFWYRVTCPDTVTYDWATATLKDNTSNTTSTILAKTCTNNSTWVQVSATVTAGHSYTLTLTSHDDNYAGDPTYTLFDDVNVH</sequence>
<dbReference type="InterPro" id="IPR023828">
    <property type="entry name" value="Peptidase_S8_Ser-AS"/>
</dbReference>
<gene>
    <name evidence="10" type="ORF">Krac_3085</name>
</gene>
<evidence type="ECO:0000256" key="2">
    <source>
        <dbReference type="ARBA" id="ARBA00022670"/>
    </source>
</evidence>
<feature type="region of interest" description="Disordered" evidence="8">
    <location>
        <begin position="402"/>
        <end position="428"/>
    </location>
</feature>
<keyword evidence="6" id="KW-0106">Calcium</keyword>
<keyword evidence="7" id="KW-0865">Zymogen</keyword>
<dbReference type="InterPro" id="IPR050819">
    <property type="entry name" value="Tripeptidyl-peptidase_I"/>
</dbReference>
<evidence type="ECO:0000256" key="4">
    <source>
        <dbReference type="ARBA" id="ARBA00022801"/>
    </source>
</evidence>
<dbReference type="CDD" id="cd04056">
    <property type="entry name" value="Peptidases_S53"/>
    <property type="match status" value="1"/>
</dbReference>
<feature type="region of interest" description="Disordered" evidence="8">
    <location>
        <begin position="619"/>
        <end position="639"/>
    </location>
</feature>
<dbReference type="GO" id="GO:0006508">
    <property type="term" value="P:proteolysis"/>
    <property type="evidence" value="ECO:0007669"/>
    <property type="project" value="UniProtKB-KW"/>
</dbReference>
<feature type="region of interest" description="Disordered" evidence="8">
    <location>
        <begin position="700"/>
        <end position="732"/>
    </location>
</feature>
<dbReference type="SUPFAM" id="SSF52743">
    <property type="entry name" value="Subtilisin-like"/>
    <property type="match status" value="1"/>
</dbReference>
<comment type="cofactor">
    <cofactor evidence="1">
        <name>Ca(2+)</name>
        <dbReference type="ChEBI" id="CHEBI:29108"/>
    </cofactor>
</comment>
<keyword evidence="4" id="KW-0378">Hydrolase</keyword>
<dbReference type="EMBL" id="ADVG01000004">
    <property type="protein sequence ID" value="EFH82290.1"/>
    <property type="molecule type" value="Genomic_DNA"/>
</dbReference>
<accession>D6U0F0</accession>
<evidence type="ECO:0000256" key="8">
    <source>
        <dbReference type="SAM" id="MobiDB-lite"/>
    </source>
</evidence>
<dbReference type="AlphaFoldDB" id="D6U0F0"/>
<evidence type="ECO:0000256" key="5">
    <source>
        <dbReference type="ARBA" id="ARBA00022825"/>
    </source>
</evidence>
<keyword evidence="11" id="KW-1185">Reference proteome</keyword>
<dbReference type="PANTHER" id="PTHR14218">
    <property type="entry name" value="PROTEASE S8 TRIPEPTIDYL PEPTIDASE I CLN2"/>
    <property type="match status" value="1"/>
</dbReference>
<feature type="region of interest" description="Disordered" evidence="8">
    <location>
        <begin position="859"/>
        <end position="879"/>
    </location>
</feature>
<dbReference type="GO" id="GO:0008240">
    <property type="term" value="F:tripeptidyl-peptidase activity"/>
    <property type="evidence" value="ECO:0007669"/>
    <property type="project" value="TreeGrafter"/>
</dbReference>
<evidence type="ECO:0000256" key="6">
    <source>
        <dbReference type="ARBA" id="ARBA00022837"/>
    </source>
</evidence>
<evidence type="ECO:0000256" key="3">
    <source>
        <dbReference type="ARBA" id="ARBA00022723"/>
    </source>
</evidence>
<dbReference type="InParanoid" id="D6U0F0"/>
<feature type="domain" description="Peptidase S53" evidence="9">
    <location>
        <begin position="213"/>
        <end position="575"/>
    </location>
</feature>
<dbReference type="Pfam" id="PF09286">
    <property type="entry name" value="Pro-kuma_activ"/>
    <property type="match status" value="1"/>
</dbReference>
<evidence type="ECO:0000259" key="9">
    <source>
        <dbReference type="PROSITE" id="PS51695"/>
    </source>
</evidence>
<dbReference type="eggNOG" id="COG3291">
    <property type="taxonomic scope" value="Bacteria"/>
</dbReference>
<feature type="compositionally biased region" description="Polar residues" evidence="8">
    <location>
        <begin position="720"/>
        <end position="732"/>
    </location>
</feature>
<dbReference type="RefSeq" id="WP_007920277.1">
    <property type="nucleotide sequence ID" value="NZ_ADVG01000004.1"/>
</dbReference>
<proteinExistence type="predicted"/>
<dbReference type="SUPFAM" id="SSF54897">
    <property type="entry name" value="Protease propeptides/inhibitors"/>
    <property type="match status" value="1"/>
</dbReference>